<evidence type="ECO:0000256" key="3">
    <source>
        <dbReference type="PROSITE-ProRule" id="PRU00339"/>
    </source>
</evidence>
<dbReference type="Proteomes" id="UP001152561">
    <property type="component" value="Unassembled WGS sequence"/>
</dbReference>
<dbReference type="Gene3D" id="1.25.40.10">
    <property type="entry name" value="Tetratricopeptide repeat domain"/>
    <property type="match status" value="1"/>
</dbReference>
<dbReference type="AlphaFoldDB" id="A0A9Q1RMM8"/>
<dbReference type="PANTHER" id="PTHR44102">
    <property type="entry name" value="PROTEIN NPG1"/>
    <property type="match status" value="1"/>
</dbReference>
<protein>
    <submittedName>
        <fullName evidence="4">Uncharacterized protein</fullName>
    </submittedName>
</protein>
<dbReference type="InterPro" id="IPR043376">
    <property type="entry name" value="NPG1-like"/>
</dbReference>
<evidence type="ECO:0000313" key="5">
    <source>
        <dbReference type="Proteomes" id="UP001152561"/>
    </source>
</evidence>
<dbReference type="InterPro" id="IPR011990">
    <property type="entry name" value="TPR-like_helical_dom_sf"/>
</dbReference>
<keyword evidence="5" id="KW-1185">Reference proteome</keyword>
<keyword evidence="1" id="KW-0677">Repeat</keyword>
<name>A0A9Q1RMM8_9SOLA</name>
<keyword evidence="2 3" id="KW-0802">TPR repeat</keyword>
<dbReference type="Pfam" id="PF07719">
    <property type="entry name" value="TPR_2"/>
    <property type="match status" value="1"/>
</dbReference>
<organism evidence="4 5">
    <name type="scientific">Anisodus acutangulus</name>
    <dbReference type="NCBI Taxonomy" id="402998"/>
    <lineage>
        <taxon>Eukaryota</taxon>
        <taxon>Viridiplantae</taxon>
        <taxon>Streptophyta</taxon>
        <taxon>Embryophyta</taxon>
        <taxon>Tracheophyta</taxon>
        <taxon>Spermatophyta</taxon>
        <taxon>Magnoliopsida</taxon>
        <taxon>eudicotyledons</taxon>
        <taxon>Gunneridae</taxon>
        <taxon>Pentapetalae</taxon>
        <taxon>asterids</taxon>
        <taxon>lamiids</taxon>
        <taxon>Solanales</taxon>
        <taxon>Solanaceae</taxon>
        <taxon>Solanoideae</taxon>
        <taxon>Hyoscyameae</taxon>
        <taxon>Anisodus</taxon>
    </lineage>
</organism>
<proteinExistence type="predicted"/>
<dbReference type="OrthoDB" id="29013at2759"/>
<evidence type="ECO:0000256" key="1">
    <source>
        <dbReference type="ARBA" id="ARBA00022737"/>
    </source>
</evidence>
<evidence type="ECO:0000256" key="2">
    <source>
        <dbReference type="ARBA" id="ARBA00022803"/>
    </source>
</evidence>
<gene>
    <name evidence="4" type="ORF">K7X08_032007</name>
</gene>
<comment type="caution">
    <text evidence="4">The sequence shown here is derived from an EMBL/GenBank/DDBJ whole genome shotgun (WGS) entry which is preliminary data.</text>
</comment>
<dbReference type="SMART" id="SM00028">
    <property type="entry name" value="TPR"/>
    <property type="match status" value="5"/>
</dbReference>
<dbReference type="InterPro" id="IPR013105">
    <property type="entry name" value="TPR_2"/>
</dbReference>
<dbReference type="EMBL" id="JAJAGQ010000005">
    <property type="protein sequence ID" value="KAJ8563555.1"/>
    <property type="molecule type" value="Genomic_DNA"/>
</dbReference>
<dbReference type="InterPro" id="IPR019734">
    <property type="entry name" value="TPR_rpt"/>
</dbReference>
<accession>A0A9Q1RMM8</accession>
<evidence type="ECO:0000313" key="4">
    <source>
        <dbReference type="EMBL" id="KAJ8563555.1"/>
    </source>
</evidence>
<sequence length="727" mass="81287">MSIKYWIYKQKIRVSLRLKKMMKCICSGEQLRIEDIIPQSSESLATRDYSASGYSSRAGDDAKADTSNIEEAESSLRESGILNYEEARALLGRLEYQKGNIEAALHVFEGIDIAAVVPKIKLSIARRGELPRRSSLSDAIPPMSMHAVSLLFEAILLKATSLQALGRFTEAALSCTVIMDTVESALPDGLPENFSTDSKLLETLNKAVELLPELWKIACAPQEAILSYRRALLYRWNLDVETRSKIGKEYAVFLLYSGTDATPPNLRAQAEGSFIPRNNIEEAILLLLVLLKRYILKKIVWDPSILDHLSFALSIAGEFRALARQVEELLPGILLRRQKYTILALCYYAEGDDMVALNLLRNLMNNRDNENGIFELVLAAKICAEYPNLLEEGMGYARKVQGKCNEMASVAKCLLGLLLSGRSRAIVSDSERTLRLCEALESLDLAQKMTEGRDPNVLFYLSLENAEQIKLDVALYYAKQLLKLEGGSTVKGWLLLARILSAQKRYADAENIINAALDETGKWNQGELLRTKAKLQIAQGHLRDALETYTHLLAVLQVQRKSFGVQKKLLKNMRDNSRSLEMETWHDLANVYTNLSQWRDAEVCLIKSEAINPHSAPRCHSAGLLYQARGLYKEALQSFQKALDIDPNHVPSLVSTAVVLRHLDGQSLPVMKSFLTDALRLDRTNPSAWYNLGLVYKSENGASALEAAECFEAAELLQESAPVEPFR</sequence>
<dbReference type="PANTHER" id="PTHR44102:SF1">
    <property type="entry name" value="OS10G0471400 PROTEIN"/>
    <property type="match status" value="1"/>
</dbReference>
<feature type="repeat" description="TPR" evidence="3">
    <location>
        <begin position="616"/>
        <end position="649"/>
    </location>
</feature>
<reference evidence="5" key="1">
    <citation type="journal article" date="2023" name="Proc. Natl. Acad. Sci. U.S.A.">
        <title>Genomic and structural basis for evolution of tropane alkaloid biosynthesis.</title>
        <authorList>
            <person name="Wanga Y.-J."/>
            <person name="Taina T."/>
            <person name="Yua J.-Y."/>
            <person name="Lia J."/>
            <person name="Xua B."/>
            <person name="Chenc J."/>
            <person name="D'Auriad J.C."/>
            <person name="Huanga J.-P."/>
            <person name="Huanga S.-X."/>
        </authorList>
    </citation>
    <scope>NUCLEOTIDE SEQUENCE [LARGE SCALE GENOMIC DNA]</scope>
    <source>
        <strain evidence="5">cv. KIB-2019</strain>
    </source>
</reference>
<dbReference type="SUPFAM" id="SSF48452">
    <property type="entry name" value="TPR-like"/>
    <property type="match status" value="2"/>
</dbReference>
<dbReference type="PROSITE" id="PS50005">
    <property type="entry name" value="TPR"/>
    <property type="match status" value="1"/>
</dbReference>